<protein>
    <recommendedName>
        <fullName evidence="4">RRM domain-containing protein</fullName>
    </recommendedName>
</protein>
<dbReference type="PANTHER" id="PTHR48025:SF1">
    <property type="entry name" value="RRM DOMAIN-CONTAINING PROTEIN"/>
    <property type="match status" value="1"/>
</dbReference>
<feature type="compositionally biased region" description="Basic residues" evidence="3">
    <location>
        <begin position="429"/>
        <end position="451"/>
    </location>
</feature>
<dbReference type="PROSITE" id="PS50102">
    <property type="entry name" value="RRM"/>
    <property type="match status" value="2"/>
</dbReference>
<evidence type="ECO:0000256" key="2">
    <source>
        <dbReference type="PROSITE-ProRule" id="PRU00176"/>
    </source>
</evidence>
<feature type="compositionally biased region" description="Basic and acidic residues" evidence="3">
    <location>
        <begin position="54"/>
        <end position="88"/>
    </location>
</feature>
<organism evidence="5 6">
    <name type="scientific">Pristionchus entomophagus</name>
    <dbReference type="NCBI Taxonomy" id="358040"/>
    <lineage>
        <taxon>Eukaryota</taxon>
        <taxon>Metazoa</taxon>
        <taxon>Ecdysozoa</taxon>
        <taxon>Nematoda</taxon>
        <taxon>Chromadorea</taxon>
        <taxon>Rhabditida</taxon>
        <taxon>Rhabditina</taxon>
        <taxon>Diplogasteromorpha</taxon>
        <taxon>Diplogasteroidea</taxon>
        <taxon>Neodiplogasteridae</taxon>
        <taxon>Pristionchus</taxon>
    </lineage>
</organism>
<dbReference type="SUPFAM" id="SSF54928">
    <property type="entry name" value="RNA-binding domain, RBD"/>
    <property type="match status" value="2"/>
</dbReference>
<feature type="domain" description="RRM" evidence="4">
    <location>
        <begin position="195"/>
        <end position="285"/>
    </location>
</feature>
<gene>
    <name evidence="5" type="ORF">PENTCL1PPCAC_19814</name>
</gene>
<dbReference type="GO" id="GO:0003729">
    <property type="term" value="F:mRNA binding"/>
    <property type="evidence" value="ECO:0007669"/>
    <property type="project" value="TreeGrafter"/>
</dbReference>
<dbReference type="FunFam" id="3.30.70.330:FF:001177">
    <property type="entry name" value="Putative RNA binding protein"/>
    <property type="match status" value="1"/>
</dbReference>
<dbReference type="Gene3D" id="3.30.70.330">
    <property type="match status" value="2"/>
</dbReference>
<dbReference type="InterPro" id="IPR035979">
    <property type="entry name" value="RBD_domain_sf"/>
</dbReference>
<evidence type="ECO:0000259" key="4">
    <source>
        <dbReference type="PROSITE" id="PS50102"/>
    </source>
</evidence>
<feature type="compositionally biased region" description="Basic and acidic residues" evidence="3">
    <location>
        <begin position="161"/>
        <end position="173"/>
    </location>
</feature>
<dbReference type="AlphaFoldDB" id="A0AAV5TTT0"/>
<dbReference type="Pfam" id="PF00076">
    <property type="entry name" value="RRM_1"/>
    <property type="match status" value="2"/>
</dbReference>
<evidence type="ECO:0000313" key="5">
    <source>
        <dbReference type="EMBL" id="GMS97639.1"/>
    </source>
</evidence>
<sequence>RMTAKGMSNKRQKAAGDAVTPAKKVKKETKEVETPSVEKNAKSETPKKEKKKQIKEPVDPPAKKEKKAEASAVEVEKKAVESAVEVKKSEKKQKKKDKKKNKMIEAVKDTAKEEDAYVPGALSALFGGAEKTDSAPSEDIFAKYKDGDNGFVDVPTVIGEVQKKADNPEENSRKKQRENRKKNLHDPAIVDERKRTVFVGNLPKEFTRKKLEALFASCGKIDSVRLRGTVGSKETLSKKTAFLAGKLNENIKSIVGYVKFVSVDTVPVAIEKNGTLVDGHHIRVDSCVGIKNYGRKSTVFVGNLPFEISDDDVIEWAEGCVGKVDFVRVVRDRNTGYGRGVGFITFKDDSSVATALSLSTPVIGGNEVRLAKVMKKSEKKGLRKGDAARMEKRKQKKQDKKMARAGAKRTHPGSTDSAPVNPLMGPSKPTKKVQKEIKKRRKMSGPKSLMK</sequence>
<feature type="compositionally biased region" description="Basic and acidic residues" evidence="3">
    <location>
        <begin position="375"/>
        <end position="390"/>
    </location>
</feature>
<feature type="compositionally biased region" description="Basic residues" evidence="3">
    <location>
        <begin position="89"/>
        <end position="101"/>
    </location>
</feature>
<comment type="caution">
    <text evidence="5">The sequence shown here is derived from an EMBL/GenBank/DDBJ whole genome shotgun (WGS) entry which is preliminary data.</text>
</comment>
<feature type="region of interest" description="Disordered" evidence="3">
    <location>
        <begin position="375"/>
        <end position="451"/>
    </location>
</feature>
<feature type="non-terminal residue" evidence="5">
    <location>
        <position position="1"/>
    </location>
</feature>
<name>A0AAV5TTT0_9BILA</name>
<feature type="region of interest" description="Disordered" evidence="3">
    <location>
        <begin position="1"/>
        <end position="103"/>
    </location>
</feature>
<feature type="compositionally biased region" description="Basic residues" evidence="3">
    <location>
        <begin position="174"/>
        <end position="183"/>
    </location>
</feature>
<evidence type="ECO:0000313" key="6">
    <source>
        <dbReference type="Proteomes" id="UP001432027"/>
    </source>
</evidence>
<feature type="domain" description="RRM" evidence="4">
    <location>
        <begin position="297"/>
        <end position="375"/>
    </location>
</feature>
<dbReference type="CDD" id="cd12394">
    <property type="entry name" value="RRM1_RBM34"/>
    <property type="match status" value="1"/>
</dbReference>
<dbReference type="InterPro" id="IPR012677">
    <property type="entry name" value="Nucleotide-bd_a/b_plait_sf"/>
</dbReference>
<dbReference type="SMART" id="SM00360">
    <property type="entry name" value="RRM"/>
    <property type="match status" value="2"/>
</dbReference>
<dbReference type="PANTHER" id="PTHR48025">
    <property type="entry name" value="OS02G0815200 PROTEIN"/>
    <property type="match status" value="1"/>
</dbReference>
<accession>A0AAV5TTT0</accession>
<dbReference type="InterPro" id="IPR050502">
    <property type="entry name" value="Euk_RNA-bind_prot"/>
</dbReference>
<dbReference type="Proteomes" id="UP001432027">
    <property type="component" value="Unassembled WGS sequence"/>
</dbReference>
<evidence type="ECO:0000256" key="1">
    <source>
        <dbReference type="ARBA" id="ARBA00022884"/>
    </source>
</evidence>
<feature type="region of interest" description="Disordered" evidence="3">
    <location>
        <begin position="160"/>
        <end position="187"/>
    </location>
</feature>
<proteinExistence type="predicted"/>
<keyword evidence="6" id="KW-1185">Reference proteome</keyword>
<dbReference type="InterPro" id="IPR000504">
    <property type="entry name" value="RRM_dom"/>
</dbReference>
<dbReference type="EMBL" id="BTSX01000004">
    <property type="protein sequence ID" value="GMS97639.1"/>
    <property type="molecule type" value="Genomic_DNA"/>
</dbReference>
<reference evidence="5" key="1">
    <citation type="submission" date="2023-10" db="EMBL/GenBank/DDBJ databases">
        <title>Genome assembly of Pristionchus species.</title>
        <authorList>
            <person name="Yoshida K."/>
            <person name="Sommer R.J."/>
        </authorList>
    </citation>
    <scope>NUCLEOTIDE SEQUENCE</scope>
    <source>
        <strain evidence="5">RS0144</strain>
    </source>
</reference>
<evidence type="ECO:0000256" key="3">
    <source>
        <dbReference type="SAM" id="MobiDB-lite"/>
    </source>
</evidence>
<keyword evidence="1 2" id="KW-0694">RNA-binding</keyword>